<dbReference type="EMBL" id="FNJL01000036">
    <property type="protein sequence ID" value="SDP88637.1"/>
    <property type="molecule type" value="Genomic_DNA"/>
</dbReference>
<evidence type="ECO:0000313" key="1">
    <source>
        <dbReference type="EMBL" id="SDP88637.1"/>
    </source>
</evidence>
<accession>A0A1H0WD83</accession>
<gene>
    <name evidence="1" type="ORF">SAMN04489708_13637</name>
</gene>
<organism evidence="1 2">
    <name type="scientific">Paracidovorax cattleyae</name>
    <dbReference type="NCBI Taxonomy" id="80868"/>
    <lineage>
        <taxon>Bacteria</taxon>
        <taxon>Pseudomonadati</taxon>
        <taxon>Pseudomonadota</taxon>
        <taxon>Betaproteobacteria</taxon>
        <taxon>Burkholderiales</taxon>
        <taxon>Comamonadaceae</taxon>
        <taxon>Paracidovorax</taxon>
    </lineage>
</organism>
<dbReference type="Proteomes" id="UP000199317">
    <property type="component" value="Unassembled WGS sequence"/>
</dbReference>
<keyword evidence="2" id="KW-1185">Reference proteome</keyword>
<protein>
    <submittedName>
        <fullName evidence="1">Uncharacterized protein</fullName>
    </submittedName>
</protein>
<name>A0A1H0WD83_9BURK</name>
<dbReference type="RefSeq" id="WP_143015974.1">
    <property type="nucleotide sequence ID" value="NZ_FNJL01000036.1"/>
</dbReference>
<evidence type="ECO:0000313" key="2">
    <source>
        <dbReference type="Proteomes" id="UP000199317"/>
    </source>
</evidence>
<dbReference type="AlphaFoldDB" id="A0A1H0WD83"/>
<sequence>MEKQCVYTAPNGDDVGAFREDALSLSEAIAASACAPNFIFQIDAMMSDLLDGMRRQSADALLRKEIGSRLV</sequence>
<reference evidence="2" key="1">
    <citation type="submission" date="2016-10" db="EMBL/GenBank/DDBJ databases">
        <authorList>
            <person name="Varghese N."/>
            <person name="Submissions S."/>
        </authorList>
    </citation>
    <scope>NUCLEOTIDE SEQUENCE [LARGE SCALE GENOMIC DNA]</scope>
    <source>
        <strain evidence="2">DSM 17101</strain>
    </source>
</reference>
<proteinExistence type="predicted"/>